<dbReference type="EMBL" id="CM046113">
    <property type="protein sequence ID" value="KAI8421151.1"/>
    <property type="molecule type" value="Genomic_DNA"/>
</dbReference>
<sequence length="218" mass="25168">MLIKIELLLLMVYFNAGRTQSPTNCTIKPAVDSMPMPMVPAMPMIYYYPVYPYYPYPICRSDRDTYLDDAKDNELEYEEFAFKNIKTVNNKDQLLVGVAHDPFRYSVPEADYLKGCHRGEPLCALENYSSQHQFVNGCAARLCECDRQFAMCVRRYPCPRRRALCRSSPLRLLQNLLMFRRYKGSKAPCTRTLNKLQKSGPTSDFPGKGEEDKNKGEI</sequence>
<organism evidence="1 2">
    <name type="scientific">Choristoneura fumiferana</name>
    <name type="common">Spruce budworm moth</name>
    <name type="synonym">Archips fumiferana</name>
    <dbReference type="NCBI Taxonomy" id="7141"/>
    <lineage>
        <taxon>Eukaryota</taxon>
        <taxon>Metazoa</taxon>
        <taxon>Ecdysozoa</taxon>
        <taxon>Arthropoda</taxon>
        <taxon>Hexapoda</taxon>
        <taxon>Insecta</taxon>
        <taxon>Pterygota</taxon>
        <taxon>Neoptera</taxon>
        <taxon>Endopterygota</taxon>
        <taxon>Lepidoptera</taxon>
        <taxon>Glossata</taxon>
        <taxon>Ditrysia</taxon>
        <taxon>Tortricoidea</taxon>
        <taxon>Tortricidae</taxon>
        <taxon>Tortricinae</taxon>
        <taxon>Choristoneura</taxon>
    </lineage>
</organism>
<proteinExistence type="predicted"/>
<evidence type="ECO:0000313" key="1">
    <source>
        <dbReference type="EMBL" id="KAI8421151.1"/>
    </source>
</evidence>
<evidence type="ECO:0000313" key="2">
    <source>
        <dbReference type="Proteomes" id="UP001064048"/>
    </source>
</evidence>
<dbReference type="Proteomes" id="UP001064048">
    <property type="component" value="Chromosome 13"/>
</dbReference>
<gene>
    <name evidence="1" type="ORF">MSG28_008236</name>
</gene>
<reference evidence="1 2" key="1">
    <citation type="journal article" date="2022" name="Genome Biol. Evol.">
        <title>The Spruce Budworm Genome: Reconstructing the Evolutionary History of Antifreeze Proteins.</title>
        <authorList>
            <person name="Beliveau C."/>
            <person name="Gagne P."/>
            <person name="Picq S."/>
            <person name="Vernygora O."/>
            <person name="Keeling C.I."/>
            <person name="Pinkney K."/>
            <person name="Doucet D."/>
            <person name="Wen F."/>
            <person name="Johnston J.S."/>
            <person name="Maaroufi H."/>
            <person name="Boyle B."/>
            <person name="Laroche J."/>
            <person name="Dewar K."/>
            <person name="Juretic N."/>
            <person name="Blackburn G."/>
            <person name="Nisole A."/>
            <person name="Brunet B."/>
            <person name="Brandao M."/>
            <person name="Lumley L."/>
            <person name="Duan J."/>
            <person name="Quan G."/>
            <person name="Lucarotti C.J."/>
            <person name="Roe A.D."/>
            <person name="Sperling F.A.H."/>
            <person name="Levesque R.C."/>
            <person name="Cusson M."/>
        </authorList>
    </citation>
    <scope>NUCLEOTIDE SEQUENCE [LARGE SCALE GENOMIC DNA]</scope>
    <source>
        <strain evidence="1">Glfc:IPQL:Cfum</strain>
    </source>
</reference>
<comment type="caution">
    <text evidence="1">The sequence shown here is derived from an EMBL/GenBank/DDBJ whole genome shotgun (WGS) entry which is preliminary data.</text>
</comment>
<keyword evidence="2" id="KW-1185">Reference proteome</keyword>
<accession>A0ACC0JAM2</accession>
<protein>
    <submittedName>
        <fullName evidence="1">Uncharacterized protein</fullName>
    </submittedName>
</protein>
<name>A0ACC0JAM2_CHOFU</name>